<evidence type="ECO:0000313" key="2">
    <source>
        <dbReference type="Proteomes" id="UP000297975"/>
    </source>
</evidence>
<dbReference type="EMBL" id="SOPW01000001">
    <property type="protein sequence ID" value="TFB25101.1"/>
    <property type="molecule type" value="Genomic_DNA"/>
</dbReference>
<organism evidence="1 2">
    <name type="scientific">Filobacillus milosensis</name>
    <dbReference type="NCBI Taxonomy" id="94137"/>
    <lineage>
        <taxon>Bacteria</taxon>
        <taxon>Bacillati</taxon>
        <taxon>Bacillota</taxon>
        <taxon>Bacilli</taxon>
        <taxon>Bacillales</taxon>
        <taxon>Bacillaceae</taxon>
        <taxon>Filobacillus</taxon>
    </lineage>
</organism>
<dbReference type="AlphaFoldDB" id="A0A4Y8IZM4"/>
<proteinExistence type="predicted"/>
<evidence type="ECO:0000313" key="1">
    <source>
        <dbReference type="EMBL" id="TFB25101.1"/>
    </source>
</evidence>
<sequence length="383" mass="44741">MKKFIKSTIVMILILGSLGTYYVQSAMVTNDLPRYHIEKVKGEEELIDNLIIRGTYSHEEVNDRFVLTNQGIEYSSELNIVERFEGQYNFTRQRLREKYPDFMRGTQYVHNNLYEDDQYLILVKEDYEYEQSEAQHELEISMLNKESKEEKEFEVTVKEMSHIVDIQYVDSNVHIYIKKRNHQSQNISIVDLTINPNSGSIENETVLIESKQSNKKNQYVNISQLGESVNYAPMQYLLFRDQLETVEEGTDGMRVTDRESELLAYNTETGEDKKLDLSQKEYGLAAMFDGKYLYFEVYTEQGDLVMKPYNVESESFEDSITIEVGKQRTNILKTVKDGQLYIVHNSKVKVFDVQSGDVVYEGKIVSGDNPDLEFVYFDFVEFK</sequence>
<dbReference type="OrthoDB" id="2433869at2"/>
<dbReference type="Proteomes" id="UP000297975">
    <property type="component" value="Unassembled WGS sequence"/>
</dbReference>
<dbReference type="RefSeq" id="WP_134338559.1">
    <property type="nucleotide sequence ID" value="NZ_SOPW01000001.1"/>
</dbReference>
<accession>A0A4Y8IZM4</accession>
<reference evidence="1 2" key="1">
    <citation type="submission" date="2019-03" db="EMBL/GenBank/DDBJ databases">
        <authorList>
            <person name="He R.-H."/>
        </authorList>
    </citation>
    <scope>NUCLEOTIDE SEQUENCE [LARGE SCALE GENOMIC DNA]</scope>
    <source>
        <strain evidence="2">SH 714</strain>
    </source>
</reference>
<gene>
    <name evidence="1" type="ORF">E3U55_01530</name>
</gene>
<name>A0A4Y8IZM4_9BACI</name>
<comment type="caution">
    <text evidence="1">The sequence shown here is derived from an EMBL/GenBank/DDBJ whole genome shotgun (WGS) entry which is preliminary data.</text>
</comment>
<keyword evidence="2" id="KW-1185">Reference proteome</keyword>
<protein>
    <submittedName>
        <fullName evidence="1">Uncharacterized protein</fullName>
    </submittedName>
</protein>